<feature type="signal peptide" evidence="1">
    <location>
        <begin position="1"/>
        <end position="17"/>
    </location>
</feature>
<reference evidence="2 3" key="1">
    <citation type="submission" date="2018-11" db="EMBL/GenBank/DDBJ databases">
        <authorList>
            <consortium name="Pathogen Informatics"/>
        </authorList>
    </citation>
    <scope>NUCLEOTIDE SEQUENCE [LARGE SCALE GENOMIC DNA]</scope>
</reference>
<dbReference type="Proteomes" id="UP000050761">
    <property type="component" value="Unassembled WGS sequence"/>
</dbReference>
<organism evidence="3 4">
    <name type="scientific">Heligmosomoides polygyrus</name>
    <name type="common">Parasitic roundworm</name>
    <dbReference type="NCBI Taxonomy" id="6339"/>
    <lineage>
        <taxon>Eukaryota</taxon>
        <taxon>Metazoa</taxon>
        <taxon>Ecdysozoa</taxon>
        <taxon>Nematoda</taxon>
        <taxon>Chromadorea</taxon>
        <taxon>Rhabditida</taxon>
        <taxon>Rhabditina</taxon>
        <taxon>Rhabditomorpha</taxon>
        <taxon>Strongyloidea</taxon>
        <taxon>Heligmosomidae</taxon>
        <taxon>Heligmosomoides</taxon>
    </lineage>
</organism>
<accession>A0A3P8DQJ3</accession>
<dbReference type="AlphaFoldDB" id="A0A183FZB9"/>
<evidence type="ECO:0000313" key="4">
    <source>
        <dbReference type="WBParaSite" id="HPBE_0001407701-mRNA-1"/>
    </source>
</evidence>
<gene>
    <name evidence="2" type="ORF">HPBE_LOCUS14078</name>
</gene>
<reference evidence="4" key="2">
    <citation type="submission" date="2019-09" db="UniProtKB">
        <authorList>
            <consortium name="WormBaseParasite"/>
        </authorList>
    </citation>
    <scope>IDENTIFICATION</scope>
</reference>
<keyword evidence="1" id="KW-0732">Signal</keyword>
<protein>
    <submittedName>
        <fullName evidence="4">Sushi domain-containing protein</fullName>
    </submittedName>
</protein>
<evidence type="ECO:0000313" key="3">
    <source>
        <dbReference type="Proteomes" id="UP000050761"/>
    </source>
</evidence>
<dbReference type="EMBL" id="UZAH01028195">
    <property type="protein sequence ID" value="VDO98422.1"/>
    <property type="molecule type" value="Genomic_DNA"/>
</dbReference>
<evidence type="ECO:0000256" key="1">
    <source>
        <dbReference type="SAM" id="SignalP"/>
    </source>
</evidence>
<evidence type="ECO:0000313" key="2">
    <source>
        <dbReference type="EMBL" id="VDO98422.1"/>
    </source>
</evidence>
<sequence length="91" mass="9970">MLRYFVLLLIALFGANATVTGDSCLLKPYLTRAGYKTFDFTSGTTYSYAVPDGVGLQGICRNGEFHNLVCSDGVWYRMDNPNGSTKIGCNQ</sequence>
<name>A0A183FZB9_HELPZ</name>
<proteinExistence type="predicted"/>
<feature type="chain" id="PRO_5044551758" evidence="1">
    <location>
        <begin position="18"/>
        <end position="91"/>
    </location>
</feature>
<dbReference type="WBParaSite" id="HPBE_0001407701-mRNA-1">
    <property type="protein sequence ID" value="HPBE_0001407701-mRNA-1"/>
    <property type="gene ID" value="HPBE_0001407701"/>
</dbReference>
<accession>A0A183FZB9</accession>
<keyword evidence="3" id="KW-1185">Reference proteome</keyword>